<comment type="function">
    <text evidence="13">Endonuclease that resolves Holliday junction intermediates in genetic recombination. Cleaves mobile four-strand junctions by introducing symmetrical nicks in paired strands. Promotes annealing of linear ssDNA with homologous dsDNA. Required for DNA repair, homologous recombination and chromosome segregation.</text>
</comment>
<dbReference type="GO" id="GO:0006310">
    <property type="term" value="P:DNA recombination"/>
    <property type="evidence" value="ECO:0007669"/>
    <property type="project" value="UniProtKB-UniRule"/>
</dbReference>
<reference evidence="15 16" key="1">
    <citation type="submission" date="2017-11" db="EMBL/GenBank/DDBJ databases">
        <title>Genome sequence of Entomoplasma somnilux PYAN-1 (ATCC 49194).</title>
        <authorList>
            <person name="Lo W.-S."/>
            <person name="Gasparich G.E."/>
            <person name="Kuo C.-H."/>
        </authorList>
    </citation>
    <scope>NUCLEOTIDE SEQUENCE [LARGE SCALE GENOMIC DNA]</scope>
    <source>
        <strain evidence="15 16">PYAN-1</strain>
    </source>
</reference>
<dbReference type="GO" id="GO:0005737">
    <property type="term" value="C:cytoplasm"/>
    <property type="evidence" value="ECO:0007669"/>
    <property type="project" value="UniProtKB-SubCell"/>
</dbReference>
<evidence type="ECO:0000256" key="3">
    <source>
        <dbReference type="ARBA" id="ARBA00022722"/>
    </source>
</evidence>
<evidence type="ECO:0000256" key="13">
    <source>
        <dbReference type="HAMAP-Rule" id="MF_00130"/>
    </source>
</evidence>
<dbReference type="Gene3D" id="3.40.1350.10">
    <property type="match status" value="1"/>
</dbReference>
<sequence length="169" mass="20162">MKPINNQGMFLEEILNITHNKYEQQEICSVSKIPTNIGVVKTNHNKLINSALFKESSNCDYIGNFIGRYFEFEAKETYQDFFNWQGIRKNQIKKLNHILATNGLAFLIIYFGQFDKYFLIDFALLQFRVNNFGQKVYFQWFEKNAHELFLTHELKLDYLQCFNSLTNWI</sequence>
<evidence type="ECO:0000256" key="14">
    <source>
        <dbReference type="SAM" id="Phobius"/>
    </source>
</evidence>
<dbReference type="GO" id="GO:0007059">
    <property type="term" value="P:chromosome segregation"/>
    <property type="evidence" value="ECO:0007669"/>
    <property type="project" value="UniProtKB-UniRule"/>
</dbReference>
<evidence type="ECO:0000256" key="5">
    <source>
        <dbReference type="ARBA" id="ARBA00022759"/>
    </source>
</evidence>
<keyword evidence="5 13" id="KW-0255">Endonuclease</keyword>
<dbReference type="Proteomes" id="UP000232230">
    <property type="component" value="Chromosome"/>
</dbReference>
<evidence type="ECO:0000256" key="7">
    <source>
        <dbReference type="ARBA" id="ARBA00022801"/>
    </source>
</evidence>
<keyword evidence="6 13" id="KW-0227">DNA damage</keyword>
<evidence type="ECO:0000256" key="6">
    <source>
        <dbReference type="ARBA" id="ARBA00022763"/>
    </source>
</evidence>
<keyword evidence="7 13" id="KW-0378">Hydrolase</keyword>
<dbReference type="InterPro" id="IPR011856">
    <property type="entry name" value="tRNA_endonuc-like_dom_sf"/>
</dbReference>
<comment type="catalytic activity">
    <reaction evidence="13">
        <text>Endonucleolytic cleavage at a junction such as a reciprocal single-stranded crossover between two homologous DNA duplexes (Holliday junction).</text>
        <dbReference type="EC" id="3.1.21.10"/>
    </reaction>
</comment>
<evidence type="ECO:0000256" key="1">
    <source>
        <dbReference type="ARBA" id="ARBA00004496"/>
    </source>
</evidence>
<evidence type="ECO:0000256" key="4">
    <source>
        <dbReference type="ARBA" id="ARBA00022723"/>
    </source>
</evidence>
<feature type="binding site" evidence="13">
    <location>
        <position position="73"/>
    </location>
    <ligand>
        <name>Mg(2+)</name>
        <dbReference type="ChEBI" id="CHEBI:18420"/>
    </ligand>
</feature>
<evidence type="ECO:0000313" key="15">
    <source>
        <dbReference type="EMBL" id="ATZ18836.1"/>
    </source>
</evidence>
<keyword evidence="2 13" id="KW-0963">Cytoplasm</keyword>
<evidence type="ECO:0000256" key="11">
    <source>
        <dbReference type="ARBA" id="ARBA00023447"/>
    </source>
</evidence>
<gene>
    <name evidence="13 15" type="primary">recU</name>
    <name evidence="15" type="ORF">ESOMN_v1c04540</name>
</gene>
<comment type="similarity">
    <text evidence="11 13">Belongs to the RecU family.</text>
</comment>
<protein>
    <recommendedName>
        <fullName evidence="12 13">Holliday junction resolvase RecU</fullName>
        <ecNumber evidence="13">3.1.21.10</ecNumber>
    </recommendedName>
    <alternativeName>
        <fullName evidence="13">Recombination protein U homolog</fullName>
    </alternativeName>
</protein>
<name>A0A2K8NZ52_9MOLU</name>
<dbReference type="HAMAP" id="MF_00130">
    <property type="entry name" value="RecU"/>
    <property type="match status" value="1"/>
</dbReference>
<keyword evidence="14" id="KW-0472">Membrane</keyword>
<dbReference type="RefSeq" id="WP_024863357.1">
    <property type="nucleotide sequence ID" value="NZ_CP024965.1"/>
</dbReference>
<evidence type="ECO:0000256" key="10">
    <source>
        <dbReference type="ARBA" id="ARBA00023204"/>
    </source>
</evidence>
<evidence type="ECO:0000256" key="8">
    <source>
        <dbReference type="ARBA" id="ARBA00022842"/>
    </source>
</evidence>
<dbReference type="SUPFAM" id="SSF52980">
    <property type="entry name" value="Restriction endonuclease-like"/>
    <property type="match status" value="1"/>
</dbReference>
<keyword evidence="10 13" id="KW-0234">DNA repair</keyword>
<organism evidence="15 16">
    <name type="scientific">Williamsoniiplasma somnilux</name>
    <dbReference type="NCBI Taxonomy" id="215578"/>
    <lineage>
        <taxon>Bacteria</taxon>
        <taxon>Bacillati</taxon>
        <taxon>Mycoplasmatota</taxon>
        <taxon>Mollicutes</taxon>
        <taxon>Entomoplasmatales</taxon>
        <taxon>Williamsoniiplasma</taxon>
    </lineage>
</organism>
<keyword evidence="3 13" id="KW-0540">Nuclease</keyword>
<dbReference type="EC" id="3.1.21.10" evidence="13"/>
<comment type="subcellular location">
    <subcellularLocation>
        <location evidence="1 13">Cytoplasm</location>
    </subcellularLocation>
</comment>
<evidence type="ECO:0000256" key="12">
    <source>
        <dbReference type="ARBA" id="ARBA00029523"/>
    </source>
</evidence>
<dbReference type="GO" id="GO:0003676">
    <property type="term" value="F:nucleic acid binding"/>
    <property type="evidence" value="ECO:0007669"/>
    <property type="project" value="InterPro"/>
</dbReference>
<keyword evidence="4 13" id="KW-0479">Metal-binding</keyword>
<feature type="binding site" evidence="13">
    <location>
        <position position="91"/>
    </location>
    <ligand>
        <name>Mg(2+)</name>
        <dbReference type="ChEBI" id="CHEBI:18420"/>
    </ligand>
</feature>
<dbReference type="AlphaFoldDB" id="A0A2K8NZ52"/>
<keyword evidence="14" id="KW-0812">Transmembrane</keyword>
<dbReference type="GO" id="GO:0000287">
    <property type="term" value="F:magnesium ion binding"/>
    <property type="evidence" value="ECO:0007669"/>
    <property type="project" value="UniProtKB-UniRule"/>
</dbReference>
<dbReference type="GO" id="GO:0008821">
    <property type="term" value="F:crossover junction DNA endonuclease activity"/>
    <property type="evidence" value="ECO:0007669"/>
    <property type="project" value="UniProtKB-EC"/>
</dbReference>
<keyword evidence="14" id="KW-1133">Transmembrane helix</keyword>
<feature type="site" description="Transition state stabilizer" evidence="13">
    <location>
        <position position="75"/>
    </location>
</feature>
<proteinExistence type="inferred from homology"/>
<comment type="cofactor">
    <cofactor evidence="13">
        <name>Mg(2+)</name>
        <dbReference type="ChEBI" id="CHEBI:18420"/>
    </cofactor>
    <text evidence="13">Binds 1 Mg(2+) ion per subunit.</text>
</comment>
<dbReference type="EMBL" id="CP024965">
    <property type="protein sequence ID" value="ATZ18836.1"/>
    <property type="molecule type" value="Genomic_DNA"/>
</dbReference>
<evidence type="ECO:0000313" key="16">
    <source>
        <dbReference type="Proteomes" id="UP000232230"/>
    </source>
</evidence>
<feature type="transmembrane region" description="Helical" evidence="14">
    <location>
        <begin position="95"/>
        <end position="112"/>
    </location>
</feature>
<evidence type="ECO:0000256" key="9">
    <source>
        <dbReference type="ARBA" id="ARBA00023172"/>
    </source>
</evidence>
<dbReference type="KEGG" id="esx:ESOMN_v1c04540"/>
<feature type="binding site" evidence="13">
    <location>
        <position position="60"/>
    </location>
    <ligand>
        <name>Mg(2+)</name>
        <dbReference type="ChEBI" id="CHEBI:18420"/>
    </ligand>
</feature>
<dbReference type="Pfam" id="PF03838">
    <property type="entry name" value="RecU"/>
    <property type="match status" value="1"/>
</dbReference>
<comment type="caution">
    <text evidence="13">Lacks conserved residue(s) required for the propagation of feature annotation.</text>
</comment>
<keyword evidence="16" id="KW-1185">Reference proteome</keyword>
<dbReference type="GO" id="GO:0006281">
    <property type="term" value="P:DNA repair"/>
    <property type="evidence" value="ECO:0007669"/>
    <property type="project" value="UniProtKB-UniRule"/>
</dbReference>
<accession>A0A2K8NZ52</accession>
<keyword evidence="9 13" id="KW-0233">DNA recombination</keyword>
<dbReference type="InterPro" id="IPR011335">
    <property type="entry name" value="Restrct_endonuc-II-like"/>
</dbReference>
<evidence type="ECO:0000256" key="2">
    <source>
        <dbReference type="ARBA" id="ARBA00022490"/>
    </source>
</evidence>
<dbReference type="InterPro" id="IPR004612">
    <property type="entry name" value="Resolv_RecU"/>
</dbReference>
<keyword evidence="8 13" id="KW-0460">Magnesium</keyword>